<dbReference type="InterPro" id="IPR001844">
    <property type="entry name" value="Cpn60/GroEL"/>
</dbReference>
<keyword evidence="3" id="KW-0963">Cytoplasm</keyword>
<dbReference type="GO" id="GO:0140662">
    <property type="term" value="F:ATP-dependent protein folding chaperone"/>
    <property type="evidence" value="ECO:0007669"/>
    <property type="project" value="InterPro"/>
</dbReference>
<keyword evidence="2 3" id="KW-0143">Chaperone</keyword>
<dbReference type="Gene3D" id="3.50.7.10">
    <property type="entry name" value="GroEL"/>
    <property type="match status" value="1"/>
</dbReference>
<dbReference type="FunFam" id="3.50.7.10:FF:000001">
    <property type="entry name" value="60 kDa chaperonin"/>
    <property type="match status" value="1"/>
</dbReference>
<feature type="binding site" evidence="3">
    <location>
        <begin position="29"/>
        <end position="32"/>
    </location>
    <ligand>
        <name>ATP</name>
        <dbReference type="ChEBI" id="CHEBI:30616"/>
    </ligand>
</feature>
<dbReference type="NCBIfam" id="NF009488">
    <property type="entry name" value="PRK12850.1"/>
    <property type="match status" value="1"/>
</dbReference>
<evidence type="ECO:0000313" key="7">
    <source>
        <dbReference type="Proteomes" id="UP000034543"/>
    </source>
</evidence>
<keyword evidence="3" id="KW-0067">ATP-binding</keyword>
<feature type="binding site" evidence="3">
    <location>
        <position position="495"/>
    </location>
    <ligand>
        <name>ATP</name>
        <dbReference type="ChEBI" id="CHEBI:30616"/>
    </ligand>
</feature>
<evidence type="ECO:0000256" key="4">
    <source>
        <dbReference type="RuleBase" id="RU000418"/>
    </source>
</evidence>
<evidence type="ECO:0000256" key="2">
    <source>
        <dbReference type="ARBA" id="ARBA00023186"/>
    </source>
</evidence>
<dbReference type="PATRIC" id="fig|1618436.3.peg.721"/>
<dbReference type="GO" id="GO:0051082">
    <property type="term" value="F:unfolded protein binding"/>
    <property type="evidence" value="ECO:0007669"/>
    <property type="project" value="UniProtKB-UniRule"/>
</dbReference>
<comment type="caution">
    <text evidence="3">Lacks conserved residue(s) required for the propagation of feature annotation.</text>
</comment>
<dbReference type="Gene3D" id="3.30.260.10">
    <property type="entry name" value="TCP-1-like chaperonin intermediate domain"/>
    <property type="match status" value="1"/>
</dbReference>
<keyword evidence="3" id="KW-0413">Isomerase</keyword>
<dbReference type="Gene3D" id="1.10.560.10">
    <property type="entry name" value="GroEL-like equatorial domain"/>
    <property type="match status" value="1"/>
</dbReference>
<dbReference type="SUPFAM" id="SSF52029">
    <property type="entry name" value="GroEL apical domain-like"/>
    <property type="match status" value="1"/>
</dbReference>
<organism evidence="6 7">
    <name type="scientific">Candidatus Gottesmanbacteria bacterium GW2011_GWA1_43_11</name>
    <dbReference type="NCBI Taxonomy" id="1618436"/>
    <lineage>
        <taxon>Bacteria</taxon>
        <taxon>Candidatus Gottesmaniibacteriota</taxon>
    </lineage>
</organism>
<dbReference type="PANTHER" id="PTHR45633">
    <property type="entry name" value="60 KDA HEAT SHOCK PROTEIN, MITOCHONDRIAL"/>
    <property type="match status" value="1"/>
</dbReference>
<dbReference type="GO" id="GO:0016853">
    <property type="term" value="F:isomerase activity"/>
    <property type="evidence" value="ECO:0007669"/>
    <property type="project" value="UniProtKB-KW"/>
</dbReference>
<protein>
    <recommendedName>
        <fullName evidence="3">Chaperonin GroEL</fullName>
        <ecNumber evidence="3">5.6.1.7</ecNumber>
    </recommendedName>
    <alternativeName>
        <fullName evidence="3">60 kDa chaperonin</fullName>
    </alternativeName>
    <alternativeName>
        <fullName evidence="3">Chaperonin-60</fullName>
        <shortName evidence="3">Cpn60</shortName>
    </alternativeName>
</protein>
<reference evidence="6 7" key="1">
    <citation type="journal article" date="2015" name="Nature">
        <title>rRNA introns, odd ribosomes, and small enigmatic genomes across a large radiation of phyla.</title>
        <authorList>
            <person name="Brown C.T."/>
            <person name="Hug L.A."/>
            <person name="Thomas B.C."/>
            <person name="Sharon I."/>
            <person name="Castelle C.J."/>
            <person name="Singh A."/>
            <person name="Wilkins M.J."/>
            <person name="Williams K.H."/>
            <person name="Banfield J.F."/>
        </authorList>
    </citation>
    <scope>NUCLEOTIDE SEQUENCE [LARGE SCALE GENOMIC DNA]</scope>
</reference>
<evidence type="ECO:0000313" key="6">
    <source>
        <dbReference type="EMBL" id="KKS84989.1"/>
    </source>
</evidence>
<comment type="function">
    <text evidence="3 5">Together with its co-chaperonin GroES, plays an essential role in assisting protein folding. The GroEL-GroES system forms a nano-cage that allows encapsulation of the non-native substrate proteins and provides a physical environment optimized to promote and accelerate protein folding.</text>
</comment>
<dbReference type="GO" id="GO:0005737">
    <property type="term" value="C:cytoplasm"/>
    <property type="evidence" value="ECO:0007669"/>
    <property type="project" value="UniProtKB-SubCell"/>
</dbReference>
<feature type="binding site" evidence="3">
    <location>
        <begin position="86"/>
        <end position="90"/>
    </location>
    <ligand>
        <name>ATP</name>
        <dbReference type="ChEBI" id="CHEBI:30616"/>
    </ligand>
</feature>
<feature type="binding site" evidence="3">
    <location>
        <position position="412"/>
    </location>
    <ligand>
        <name>ATP</name>
        <dbReference type="ChEBI" id="CHEBI:30616"/>
    </ligand>
</feature>
<proteinExistence type="inferred from homology"/>
<dbReference type="NCBIfam" id="TIGR02348">
    <property type="entry name" value="GroEL"/>
    <property type="match status" value="1"/>
</dbReference>
<dbReference type="Proteomes" id="UP000034543">
    <property type="component" value="Unassembled WGS sequence"/>
</dbReference>
<dbReference type="EC" id="5.6.1.7" evidence="3"/>
<dbReference type="AlphaFoldDB" id="A0A0G1CHN0"/>
<comment type="similarity">
    <text evidence="1 3 4">Belongs to the chaperonin (HSP60) family.</text>
</comment>
<dbReference type="SUPFAM" id="SSF54849">
    <property type="entry name" value="GroEL-intermediate domain like"/>
    <property type="match status" value="1"/>
</dbReference>
<dbReference type="NCBIfam" id="NF009487">
    <property type="entry name" value="PRK12849.1"/>
    <property type="match status" value="1"/>
</dbReference>
<dbReference type="CDD" id="cd03344">
    <property type="entry name" value="GroEL"/>
    <property type="match status" value="1"/>
</dbReference>
<dbReference type="HAMAP" id="MF_00600">
    <property type="entry name" value="CH60"/>
    <property type="match status" value="1"/>
</dbReference>
<evidence type="ECO:0000256" key="3">
    <source>
        <dbReference type="HAMAP-Rule" id="MF_00600"/>
    </source>
</evidence>
<dbReference type="GO" id="GO:0005524">
    <property type="term" value="F:ATP binding"/>
    <property type="evidence" value="ECO:0007669"/>
    <property type="project" value="UniProtKB-UniRule"/>
</dbReference>
<dbReference type="NCBIfam" id="NF009489">
    <property type="entry name" value="PRK12851.1"/>
    <property type="match status" value="1"/>
</dbReference>
<name>A0A0G1CHN0_9BACT</name>
<keyword evidence="3" id="KW-0547">Nucleotide-binding</keyword>
<comment type="subunit">
    <text evidence="3 5">Forms a cylinder of 14 subunits composed of two heptameric rings stacked back-to-back. Interacts with the co-chaperonin GroES.</text>
</comment>
<dbReference type="InterPro" id="IPR027409">
    <property type="entry name" value="GroEL-like_apical_dom_sf"/>
</dbReference>
<dbReference type="NCBIfam" id="NF000592">
    <property type="entry name" value="PRK00013.1"/>
    <property type="match status" value="1"/>
</dbReference>
<gene>
    <name evidence="3" type="primary">groEL</name>
    <name evidence="3" type="synonym">groL</name>
    <name evidence="6" type="ORF">UV59_C0012G0082</name>
</gene>
<accession>A0A0G1CHN0</accession>
<sequence>MAKQIKFSEDARQALVRGVNILAKAVVTTLGPKGRNVALDKKWGAPNVIHDGVTVAKEIELEDPFENMGAQLVKEAASKTNDVAGDGTTTATLLAQSIINNGFKNVTAGANPMMVKVGMDKAVEAVVAEVKKMAKTVKDTDVAKVATISAQDEKIGALIAEALHKVGKDGVVTVEEGRGLAMEIEYKEGMEFDKGYASAYFVTNSDKMEAEIADAYILITDKKISSIQDLLPFLENFVKISKNLVIIADDIDGEALATLVVNKLRGTFNVLAVKAPGFGDRRKEMLEDIAVLTGGTVISEDTGKKFESVTVEDCGRADKVWADKDNCRIIGGKGDPKALDSRVLQIKAAIDASTSDFDKEKLQERLAKLAGGVAVINVGAATEIELKDKKERVNDAVAATKAALEEGIVPGGGVALLKARIALSKLRVSLKSDDERTGVDIIYQALGEPLRWIAKNAGADEGWVLRKVEESSEADYGFNAMSMNFGSMIKAGVVDPAKVTRTAVQNAVSIGSMVLTTEALITDLPEKKEPAAGGMPGGMGGMGGMDMGM</sequence>
<comment type="caution">
    <text evidence="6">The sequence shown here is derived from an EMBL/GenBank/DDBJ whole genome shotgun (WGS) entry which is preliminary data.</text>
</comment>
<dbReference type="PRINTS" id="PR00298">
    <property type="entry name" value="CHAPERONIN60"/>
</dbReference>
<dbReference type="STRING" id="1618436.UV59_C0012G0082"/>
<dbReference type="InterPro" id="IPR027413">
    <property type="entry name" value="GROEL-like_equatorial_sf"/>
</dbReference>
<dbReference type="InterPro" id="IPR027410">
    <property type="entry name" value="TCP-1-like_intermed_sf"/>
</dbReference>
<evidence type="ECO:0000256" key="5">
    <source>
        <dbReference type="RuleBase" id="RU000419"/>
    </source>
</evidence>
<dbReference type="EMBL" id="LCFB01000012">
    <property type="protein sequence ID" value="KKS84989.1"/>
    <property type="molecule type" value="Genomic_DNA"/>
</dbReference>
<dbReference type="GO" id="GO:0042026">
    <property type="term" value="P:protein refolding"/>
    <property type="evidence" value="ECO:0007669"/>
    <property type="project" value="UniProtKB-UniRule"/>
</dbReference>
<dbReference type="InterPro" id="IPR002423">
    <property type="entry name" value="Cpn60/GroEL/TCP-1"/>
</dbReference>
<dbReference type="Pfam" id="PF00118">
    <property type="entry name" value="Cpn60_TCP1"/>
    <property type="match status" value="1"/>
</dbReference>
<comment type="subcellular location">
    <subcellularLocation>
        <location evidence="3">Cytoplasm</location>
    </subcellularLocation>
</comment>
<evidence type="ECO:0000256" key="1">
    <source>
        <dbReference type="ARBA" id="ARBA00006607"/>
    </source>
</evidence>
<dbReference type="SUPFAM" id="SSF48592">
    <property type="entry name" value="GroEL equatorial domain-like"/>
    <property type="match status" value="1"/>
</dbReference>